<feature type="non-terminal residue" evidence="1">
    <location>
        <position position="96"/>
    </location>
</feature>
<dbReference type="EMBL" id="BART01008578">
    <property type="protein sequence ID" value="GAG55343.1"/>
    <property type="molecule type" value="Genomic_DNA"/>
</dbReference>
<accession>X0Z4I2</accession>
<sequence length="96" mass="11582">MPNFESIMKWYNQSQIEYITPFLKLWFAFEGYLNQIFPTENNQRDLIEKIKTESHLFVWFEKYINESSEAGDIFRNAIERLTKLTDIDPLLNNKGR</sequence>
<organism evidence="1">
    <name type="scientific">marine sediment metagenome</name>
    <dbReference type="NCBI Taxonomy" id="412755"/>
    <lineage>
        <taxon>unclassified sequences</taxon>
        <taxon>metagenomes</taxon>
        <taxon>ecological metagenomes</taxon>
    </lineage>
</organism>
<gene>
    <name evidence="1" type="ORF">S01H4_19264</name>
</gene>
<comment type="caution">
    <text evidence="1">The sequence shown here is derived from an EMBL/GenBank/DDBJ whole genome shotgun (WGS) entry which is preliminary data.</text>
</comment>
<reference evidence="1" key="1">
    <citation type="journal article" date="2014" name="Front. Microbiol.">
        <title>High frequency of phylogenetically diverse reductive dehalogenase-homologous genes in deep subseafloor sedimentary metagenomes.</title>
        <authorList>
            <person name="Kawai M."/>
            <person name="Futagami T."/>
            <person name="Toyoda A."/>
            <person name="Takaki Y."/>
            <person name="Nishi S."/>
            <person name="Hori S."/>
            <person name="Arai W."/>
            <person name="Tsubouchi T."/>
            <person name="Morono Y."/>
            <person name="Uchiyama I."/>
            <person name="Ito T."/>
            <person name="Fujiyama A."/>
            <person name="Inagaki F."/>
            <person name="Takami H."/>
        </authorList>
    </citation>
    <scope>NUCLEOTIDE SEQUENCE</scope>
    <source>
        <strain evidence="1">Expedition CK06-06</strain>
    </source>
</reference>
<protein>
    <submittedName>
        <fullName evidence="1">Uncharacterized protein</fullName>
    </submittedName>
</protein>
<evidence type="ECO:0000313" key="1">
    <source>
        <dbReference type="EMBL" id="GAG55343.1"/>
    </source>
</evidence>
<name>X0Z4I2_9ZZZZ</name>
<proteinExistence type="predicted"/>
<dbReference type="AlphaFoldDB" id="X0Z4I2"/>